<evidence type="ECO:0000256" key="15">
    <source>
        <dbReference type="ARBA" id="ARBA00023211"/>
    </source>
</evidence>
<comment type="similarity">
    <text evidence="4">Belongs to the glycosyltransferase 49 family.</text>
</comment>
<comment type="catalytic activity">
    <reaction evidence="20">
        <text>3-O-[beta-D-Xyl-(1-&gt;4)-Rib-ol-P-Rib-ol-P-3-beta-D-GalNAc-(1-&gt;3)-beta-D-GlcNAc-(1-&gt;4)-(O-6-P-alpha-D-Man)]-Thr-[protein] + UDP-alpha-D-glucuronate = 3-O-[beta-D-GlcA-(1-&gt;3)-beta-D-Xyl-(1-&gt;4)-Rib-ol-P-Rib-ol-P-3-beta-D-GalNAc-(1-&gt;3)-beta-D-GlcNAc-(1-&gt;4)-(O-6-P-alpha-D-Man)]-Thr-[protein] + UDP + H(+)</text>
        <dbReference type="Rhea" id="RHEA:46860"/>
        <dbReference type="Rhea" id="RHEA-COMP:15023"/>
        <dbReference type="Rhea" id="RHEA-COMP:17482"/>
        <dbReference type="ChEBI" id="CHEBI:15378"/>
        <dbReference type="ChEBI" id="CHEBI:58052"/>
        <dbReference type="ChEBI" id="CHEBI:58223"/>
        <dbReference type="ChEBI" id="CHEBI:142405"/>
        <dbReference type="ChEBI" id="CHEBI:177336"/>
    </reaction>
</comment>
<evidence type="ECO:0000256" key="14">
    <source>
        <dbReference type="ARBA" id="ARBA00023180"/>
    </source>
</evidence>
<dbReference type="EMBL" id="WJBH02000003">
    <property type="protein sequence ID" value="KAI9561989.1"/>
    <property type="molecule type" value="Genomic_DNA"/>
</dbReference>
<dbReference type="Pfam" id="PF13896">
    <property type="entry name" value="Glyco_transf_49"/>
    <property type="match status" value="1"/>
</dbReference>
<evidence type="ECO:0000256" key="5">
    <source>
        <dbReference type="ARBA" id="ARBA00017962"/>
    </source>
</evidence>
<evidence type="ECO:0000313" key="23">
    <source>
        <dbReference type="Proteomes" id="UP000820818"/>
    </source>
</evidence>
<comment type="cofactor">
    <cofactor evidence="1">
        <name>Mn(2+)</name>
        <dbReference type="ChEBI" id="CHEBI:29035"/>
    </cofactor>
</comment>
<evidence type="ECO:0000256" key="2">
    <source>
        <dbReference type="ARBA" id="ARBA00004323"/>
    </source>
</evidence>
<evidence type="ECO:0000256" key="16">
    <source>
        <dbReference type="ARBA" id="ARBA00030723"/>
    </source>
</evidence>
<evidence type="ECO:0000256" key="17">
    <source>
        <dbReference type="ARBA" id="ARBA00032175"/>
    </source>
</evidence>
<keyword evidence="7" id="KW-0808">Transferase</keyword>
<comment type="subcellular location">
    <subcellularLocation>
        <location evidence="2">Golgi apparatus membrane</location>
        <topology evidence="2">Single-pass type II membrane protein</topology>
    </subcellularLocation>
</comment>
<name>A0AAD5PZH5_9CRUS</name>
<evidence type="ECO:0000256" key="7">
    <source>
        <dbReference type="ARBA" id="ARBA00022679"/>
    </source>
</evidence>
<feature type="region of interest" description="Disordered" evidence="21">
    <location>
        <begin position="237"/>
        <end position="263"/>
    </location>
</feature>
<evidence type="ECO:0000256" key="6">
    <source>
        <dbReference type="ARBA" id="ARBA00022676"/>
    </source>
</evidence>
<accession>A0AAD5PZH5</accession>
<evidence type="ECO:0000256" key="1">
    <source>
        <dbReference type="ARBA" id="ARBA00001936"/>
    </source>
</evidence>
<dbReference type="GO" id="GO:0015020">
    <property type="term" value="F:glucuronosyltransferase activity"/>
    <property type="evidence" value="ECO:0007669"/>
    <property type="project" value="InterPro"/>
</dbReference>
<evidence type="ECO:0000313" key="22">
    <source>
        <dbReference type="EMBL" id="KAI9561989.1"/>
    </source>
</evidence>
<protein>
    <recommendedName>
        <fullName evidence="5">Beta-1,4-glucuronyltransferase 1</fullName>
    </recommendedName>
    <alternativeName>
        <fullName evidence="16">I-beta-1,3-N-acetylglucosaminyltransferase</fullName>
    </alternativeName>
    <alternativeName>
        <fullName evidence="19">N-acetyllactosaminide beta-1,3-N-acetylglucosaminyltransferase</fullName>
    </alternativeName>
    <alternativeName>
        <fullName evidence="17">Poly-N-acetyllactosamine extension enzyme</fullName>
    </alternativeName>
    <alternativeName>
        <fullName evidence="18">UDP-GlcNAc:betaGal beta-1,3-N-acetylglucosaminyltransferase 1</fullName>
    </alternativeName>
</protein>
<proteinExistence type="inferred from homology"/>
<keyword evidence="14" id="KW-0325">Glycoprotein</keyword>
<keyword evidence="13" id="KW-0472">Membrane</keyword>
<dbReference type="Proteomes" id="UP000820818">
    <property type="component" value="Linkage Group LG3"/>
</dbReference>
<evidence type="ECO:0000256" key="9">
    <source>
        <dbReference type="ARBA" id="ARBA00022723"/>
    </source>
</evidence>
<evidence type="ECO:0000256" key="10">
    <source>
        <dbReference type="ARBA" id="ARBA00022968"/>
    </source>
</evidence>
<evidence type="ECO:0000256" key="18">
    <source>
        <dbReference type="ARBA" id="ARBA00032181"/>
    </source>
</evidence>
<comment type="caution">
    <text evidence="22">The sequence shown here is derived from an EMBL/GenBank/DDBJ whole genome shotgun (WGS) entry which is preliminary data.</text>
</comment>
<evidence type="ECO:0000256" key="3">
    <source>
        <dbReference type="ARBA" id="ARBA00004922"/>
    </source>
</evidence>
<comment type="pathway">
    <text evidence="3">Protein modification; protein glycosylation.</text>
</comment>
<dbReference type="AlphaFoldDB" id="A0AAD5PZH5"/>
<keyword evidence="15" id="KW-0464">Manganese</keyword>
<keyword evidence="9" id="KW-0479">Metal-binding</keyword>
<dbReference type="InterPro" id="IPR043189">
    <property type="entry name" value="B4GAT1"/>
</dbReference>
<evidence type="ECO:0000256" key="19">
    <source>
        <dbReference type="ARBA" id="ARBA00033291"/>
    </source>
</evidence>
<dbReference type="PANTHER" id="PTHR46420:SF1">
    <property type="entry name" value="BETA-1,4-GLUCURONYLTRANSFERASE 1"/>
    <property type="match status" value="1"/>
</dbReference>
<reference evidence="22 23" key="1">
    <citation type="submission" date="2022-05" db="EMBL/GenBank/DDBJ databases">
        <title>A multi-omics perspective on studying reproductive biology in Daphnia sinensis.</title>
        <authorList>
            <person name="Jia J."/>
        </authorList>
    </citation>
    <scope>NUCLEOTIDE SEQUENCE [LARGE SCALE GENOMIC DNA]</scope>
    <source>
        <strain evidence="22 23">WSL</strain>
    </source>
</reference>
<sequence>MRRPMWKIHCMTVVFLTGINFYLLVKLLHCAEKGNDHNRTSLAESSSSGIFGWYPGQHGHSRSQLDVQVKGIWKTLQLAERRTKIQQQQQHPSAGLKNHFRSAWGNDNDKSWLKEPDVVLDSSTLDLQLGRWDDSRRFVIRDFAVTGHQFHSTAVSHNVCLATQSSLDRLHWLGESADHWRGAISFAIYLDDEEVSIFNKVITHMRRCHADLLANIAFHVISSPGQSTALPAASSATLASSSGSSGKPWTETDDGDDGSFGSTANCTGPSEALTWLLKERPSLSAKWESGRPYPQNLMRNVARKGCPSHYVLLLDVDVIPSYNMAESLVEFLDRPSVAAHCAKCAFVVSTYELDYSADFPQNKSQLLALENQGRAQPFHLKAFRYNQFASNLTRWRQTSETDQVVISHNVTNYEFFYEPFYIARDDAPPHDERFLGYGFTRNTQVYEMALSGWSFHVLSPIFTIHWGMQMKQRRPAWRKNQMDRNRRLFDVIHHELKAKYGLLNKSPVRWHPKPAAPSGIGRLNSDVKQQHPLLAAAKSAARTSI</sequence>
<gene>
    <name evidence="22" type="ORF">GHT06_012952</name>
</gene>
<dbReference type="PANTHER" id="PTHR46420">
    <property type="entry name" value="BETA-1,4-GLUCURONYLTRANSFERASE 1"/>
    <property type="match status" value="1"/>
</dbReference>
<feature type="compositionally biased region" description="Low complexity" evidence="21">
    <location>
        <begin position="237"/>
        <end position="246"/>
    </location>
</feature>
<dbReference type="GO" id="GO:0000139">
    <property type="term" value="C:Golgi membrane"/>
    <property type="evidence" value="ECO:0007669"/>
    <property type="project" value="UniProtKB-SubCell"/>
</dbReference>
<keyword evidence="6" id="KW-0328">Glycosyltransferase</keyword>
<keyword evidence="12" id="KW-0333">Golgi apparatus</keyword>
<dbReference type="GO" id="GO:0046872">
    <property type="term" value="F:metal ion binding"/>
    <property type="evidence" value="ECO:0007669"/>
    <property type="project" value="UniProtKB-KW"/>
</dbReference>
<evidence type="ECO:0000256" key="11">
    <source>
        <dbReference type="ARBA" id="ARBA00022989"/>
    </source>
</evidence>
<organism evidence="22 23">
    <name type="scientific">Daphnia sinensis</name>
    <dbReference type="NCBI Taxonomy" id="1820382"/>
    <lineage>
        <taxon>Eukaryota</taxon>
        <taxon>Metazoa</taxon>
        <taxon>Ecdysozoa</taxon>
        <taxon>Arthropoda</taxon>
        <taxon>Crustacea</taxon>
        <taxon>Branchiopoda</taxon>
        <taxon>Diplostraca</taxon>
        <taxon>Cladocera</taxon>
        <taxon>Anomopoda</taxon>
        <taxon>Daphniidae</taxon>
        <taxon>Daphnia</taxon>
        <taxon>Daphnia similis group</taxon>
    </lineage>
</organism>
<evidence type="ECO:0000256" key="12">
    <source>
        <dbReference type="ARBA" id="ARBA00023034"/>
    </source>
</evidence>
<evidence type="ECO:0000256" key="20">
    <source>
        <dbReference type="ARBA" id="ARBA00047852"/>
    </source>
</evidence>
<evidence type="ECO:0000256" key="13">
    <source>
        <dbReference type="ARBA" id="ARBA00023136"/>
    </source>
</evidence>
<evidence type="ECO:0000256" key="4">
    <source>
        <dbReference type="ARBA" id="ARBA00008539"/>
    </source>
</evidence>
<keyword evidence="23" id="KW-1185">Reference proteome</keyword>
<evidence type="ECO:0000256" key="8">
    <source>
        <dbReference type="ARBA" id="ARBA00022692"/>
    </source>
</evidence>
<dbReference type="GO" id="GO:0035269">
    <property type="term" value="P:protein O-linked glycosylation via mannose"/>
    <property type="evidence" value="ECO:0007669"/>
    <property type="project" value="TreeGrafter"/>
</dbReference>
<keyword evidence="10" id="KW-0735">Signal-anchor</keyword>
<evidence type="ECO:0000256" key="21">
    <source>
        <dbReference type="SAM" id="MobiDB-lite"/>
    </source>
</evidence>
<keyword evidence="8" id="KW-0812">Transmembrane</keyword>
<keyword evidence="11" id="KW-1133">Transmembrane helix</keyword>